<feature type="compositionally biased region" description="Basic and acidic residues" evidence="1">
    <location>
        <begin position="28"/>
        <end position="38"/>
    </location>
</feature>
<keyword evidence="3" id="KW-1185">Reference proteome</keyword>
<feature type="compositionally biased region" description="Pro residues" evidence="1">
    <location>
        <begin position="64"/>
        <end position="76"/>
    </location>
</feature>
<evidence type="ECO:0000256" key="1">
    <source>
        <dbReference type="SAM" id="MobiDB-lite"/>
    </source>
</evidence>
<proteinExistence type="predicted"/>
<sequence length="100" mass="11310">MLVTRNQVSSSSGNEKGALQRLLRIKGRRDAEKRHEEETGQAEELEARLREQLELLRSAKGHSDPPPPRIDGTPIPPQFRELVVDLFNGSQDPCVHLQTF</sequence>
<name>A0A371FZY7_MUCPR</name>
<protein>
    <submittedName>
        <fullName evidence="2">Uncharacterized protein</fullName>
    </submittedName>
</protein>
<gene>
    <name evidence="2" type="ORF">CR513_35162</name>
</gene>
<reference evidence="2" key="1">
    <citation type="submission" date="2018-05" db="EMBL/GenBank/DDBJ databases">
        <title>Draft genome of Mucuna pruriens seed.</title>
        <authorList>
            <person name="Nnadi N.E."/>
            <person name="Vos R."/>
            <person name="Hasami M.H."/>
            <person name="Devisetty U.K."/>
            <person name="Aguiy J.C."/>
        </authorList>
    </citation>
    <scope>NUCLEOTIDE SEQUENCE [LARGE SCALE GENOMIC DNA]</scope>
    <source>
        <strain evidence="2">JCA_2017</strain>
    </source>
</reference>
<feature type="non-terminal residue" evidence="2">
    <location>
        <position position="1"/>
    </location>
</feature>
<comment type="caution">
    <text evidence="2">The sequence shown here is derived from an EMBL/GenBank/DDBJ whole genome shotgun (WGS) entry which is preliminary data.</text>
</comment>
<feature type="compositionally biased region" description="Polar residues" evidence="1">
    <location>
        <begin position="1"/>
        <end position="14"/>
    </location>
</feature>
<dbReference type="Proteomes" id="UP000257109">
    <property type="component" value="Unassembled WGS sequence"/>
</dbReference>
<evidence type="ECO:0000313" key="3">
    <source>
        <dbReference type="Proteomes" id="UP000257109"/>
    </source>
</evidence>
<dbReference type="AlphaFoldDB" id="A0A371FZY7"/>
<feature type="region of interest" description="Disordered" evidence="1">
    <location>
        <begin position="1"/>
        <end position="76"/>
    </location>
</feature>
<organism evidence="2 3">
    <name type="scientific">Mucuna pruriens</name>
    <name type="common">Velvet bean</name>
    <name type="synonym">Dolichos pruriens</name>
    <dbReference type="NCBI Taxonomy" id="157652"/>
    <lineage>
        <taxon>Eukaryota</taxon>
        <taxon>Viridiplantae</taxon>
        <taxon>Streptophyta</taxon>
        <taxon>Embryophyta</taxon>
        <taxon>Tracheophyta</taxon>
        <taxon>Spermatophyta</taxon>
        <taxon>Magnoliopsida</taxon>
        <taxon>eudicotyledons</taxon>
        <taxon>Gunneridae</taxon>
        <taxon>Pentapetalae</taxon>
        <taxon>rosids</taxon>
        <taxon>fabids</taxon>
        <taxon>Fabales</taxon>
        <taxon>Fabaceae</taxon>
        <taxon>Papilionoideae</taxon>
        <taxon>50 kb inversion clade</taxon>
        <taxon>NPAAA clade</taxon>
        <taxon>indigoferoid/millettioid clade</taxon>
        <taxon>Phaseoleae</taxon>
        <taxon>Mucuna</taxon>
    </lineage>
</organism>
<evidence type="ECO:0000313" key="2">
    <source>
        <dbReference type="EMBL" id="RDX83876.1"/>
    </source>
</evidence>
<dbReference type="EMBL" id="QJKJ01007221">
    <property type="protein sequence ID" value="RDX83876.1"/>
    <property type="molecule type" value="Genomic_DNA"/>
</dbReference>
<feature type="compositionally biased region" description="Basic and acidic residues" evidence="1">
    <location>
        <begin position="45"/>
        <end position="54"/>
    </location>
</feature>
<accession>A0A371FZY7</accession>